<evidence type="ECO:0000256" key="12">
    <source>
        <dbReference type="SAM" id="MobiDB-lite"/>
    </source>
</evidence>
<dbReference type="Pfam" id="PF00719">
    <property type="entry name" value="Pyrophosphatase"/>
    <property type="match status" value="1"/>
</dbReference>
<dbReference type="Proteomes" id="UP000011086">
    <property type="component" value="Unassembled WGS sequence"/>
</dbReference>
<dbReference type="PANTHER" id="PTHR47263">
    <property type="entry name" value="ADENYLATE CYCLASE ACTIVATION PROTEIN GIT1"/>
    <property type="match status" value="1"/>
</dbReference>
<dbReference type="InterPro" id="IPR014772">
    <property type="entry name" value="Munc13_dom-2"/>
</dbReference>
<evidence type="ECO:0000256" key="5">
    <source>
        <dbReference type="ARBA" id="ARBA00022490"/>
    </source>
</evidence>
<proteinExistence type="inferred from homology"/>
<dbReference type="CDD" id="cd04043">
    <property type="entry name" value="C2_Munc13_fungal"/>
    <property type="match status" value="1"/>
</dbReference>
<dbReference type="InterPro" id="IPR014770">
    <property type="entry name" value="Munc13_1"/>
</dbReference>
<dbReference type="PROSITE" id="PS51259">
    <property type="entry name" value="MHD2"/>
    <property type="match status" value="1"/>
</dbReference>
<feature type="domain" description="C2" evidence="13">
    <location>
        <begin position="958"/>
        <end position="1080"/>
    </location>
</feature>
<dbReference type="InterPro" id="IPR008162">
    <property type="entry name" value="Pyrophosphatase"/>
</dbReference>
<keyword evidence="5" id="KW-0963">Cytoplasm</keyword>
<dbReference type="InterPro" id="IPR000008">
    <property type="entry name" value="C2_dom"/>
</dbReference>
<keyword evidence="7" id="KW-0378">Hydrolase</keyword>
<comment type="similarity">
    <text evidence="3">Belongs to the PPase family.</text>
</comment>
<comment type="catalytic activity">
    <reaction evidence="11">
        <text>diphosphate + H2O = 2 phosphate + H(+)</text>
        <dbReference type="Rhea" id="RHEA:24576"/>
        <dbReference type="ChEBI" id="CHEBI:15377"/>
        <dbReference type="ChEBI" id="CHEBI:15378"/>
        <dbReference type="ChEBI" id="CHEBI:33019"/>
        <dbReference type="ChEBI" id="CHEBI:43474"/>
        <dbReference type="EC" id="3.6.1.1"/>
    </reaction>
</comment>
<feature type="domain" description="MHD1" evidence="14">
    <location>
        <begin position="769"/>
        <end position="895"/>
    </location>
</feature>
<feature type="region of interest" description="Disordered" evidence="12">
    <location>
        <begin position="59"/>
        <end position="108"/>
    </location>
</feature>
<dbReference type="GO" id="GO:0000287">
    <property type="term" value="F:magnesium ion binding"/>
    <property type="evidence" value="ECO:0007669"/>
    <property type="project" value="InterPro"/>
</dbReference>
<dbReference type="Gene3D" id="1.20.58.1100">
    <property type="match status" value="1"/>
</dbReference>
<gene>
    <name evidence="16" type="ORF">OOU_Y34scaffold00162g1</name>
</gene>
<evidence type="ECO:0000256" key="8">
    <source>
        <dbReference type="ARBA" id="ARBA00022842"/>
    </source>
</evidence>
<evidence type="ECO:0000256" key="11">
    <source>
        <dbReference type="ARBA" id="ARBA00047820"/>
    </source>
</evidence>
<dbReference type="Pfam" id="PF00168">
    <property type="entry name" value="C2"/>
    <property type="match status" value="1"/>
</dbReference>
<feature type="compositionally biased region" description="Polar residues" evidence="12">
    <location>
        <begin position="74"/>
        <end position="91"/>
    </location>
</feature>
<accession>A0AA97PQH1</accession>
<dbReference type="Pfam" id="PF06292">
    <property type="entry name" value="MUN"/>
    <property type="match status" value="1"/>
</dbReference>
<evidence type="ECO:0000256" key="6">
    <source>
        <dbReference type="ARBA" id="ARBA00022723"/>
    </source>
</evidence>
<evidence type="ECO:0000256" key="1">
    <source>
        <dbReference type="ARBA" id="ARBA00001946"/>
    </source>
</evidence>
<dbReference type="InterPro" id="IPR036649">
    <property type="entry name" value="Pyrophosphatase_sf"/>
</dbReference>
<dbReference type="GO" id="GO:0006796">
    <property type="term" value="P:phosphate-containing compound metabolic process"/>
    <property type="evidence" value="ECO:0007669"/>
    <property type="project" value="InterPro"/>
</dbReference>
<evidence type="ECO:0000256" key="2">
    <source>
        <dbReference type="ARBA" id="ARBA00004496"/>
    </source>
</evidence>
<evidence type="ECO:0000256" key="4">
    <source>
        <dbReference type="ARBA" id="ARBA00012146"/>
    </source>
</evidence>
<dbReference type="GO" id="GO:0005737">
    <property type="term" value="C:cytoplasm"/>
    <property type="evidence" value="ECO:0007669"/>
    <property type="project" value="UniProtKB-SubCell"/>
</dbReference>
<dbReference type="InterPro" id="IPR052811">
    <property type="entry name" value="Glucose_resp_signaling"/>
</dbReference>
<comment type="cofactor">
    <cofactor evidence="1">
        <name>Mg(2+)</name>
        <dbReference type="ChEBI" id="CHEBI:18420"/>
    </cofactor>
</comment>
<dbReference type="SUPFAM" id="SSF50324">
    <property type="entry name" value="Inorganic pyrophosphatase"/>
    <property type="match status" value="1"/>
</dbReference>
<dbReference type="Gene3D" id="1.10.357.50">
    <property type="match status" value="1"/>
</dbReference>
<evidence type="ECO:0000256" key="10">
    <source>
        <dbReference type="ARBA" id="ARBA00040300"/>
    </source>
</evidence>
<evidence type="ECO:0000256" key="3">
    <source>
        <dbReference type="ARBA" id="ARBA00006220"/>
    </source>
</evidence>
<dbReference type="SMART" id="SM00239">
    <property type="entry name" value="C2"/>
    <property type="match status" value="1"/>
</dbReference>
<dbReference type="PANTHER" id="PTHR47263:SF1">
    <property type="entry name" value="C2 DOMAIN PROTEIN (AFU_ORTHOLOGUE AFUA_7G02350)"/>
    <property type="match status" value="1"/>
</dbReference>
<sequence length="1976" mass="221601">MHVTANKDSQLETRQPYDPEYSSEHFVERKQSRKNKPNSTEVNTCLFRVTYCWASLPPSNHGRKGDQLPPFDMSTASTRSWKPSRRLQSIQDGERRARASSRASQGPLPPNEVYSYALRVAYLNYLLQPKKKRKEYVKVSRPQSRIIHASGVGDLIREFTGTTSSGNVKLPHSFRNSLEKRMEGVLTGSERMPGYSDAAVKRTFGEAYTAFTAQDFRRSVDKDRKLEPLILIFYSSANRAQARATAPEDQSWRVLVDRHLSLFVRLVVAVLRDHGSDRDRPELMNRLATLEKKLITNDQDLYLDTGQDAQHKTIEVEIPLTHEVKDMPMVQFVAKVFARDLATVQADINSNRPLWTAESAVRDFKAYQQRMNASMNGALRRQDFDVDDAYEEWKKAEGKLLAAMISDVINARPDLAGSASTSADKPLPTRPQSYYNEDQAFTDLGRLVTSPDSASAPFSFDGSPSLSSLSLDDASSIRSVDEPSYTFIPPDPRYCYKQVLQLTTLHDLLHPDPSAPCSLLSAQSETFLAELAVRWRLPQHTRHITFIEVVAQHFLEQQVSIEELSMAFDFAKEVAPEVKRPPHIMFYTDPLLRIPRSQWSLPDTSAYRTLLHSLNDALLRDMLELLSKCYEAKPPSFAKPLMFIMNNIQSDEAFSQRQEDADEYAEALSAALRKSAAAVYRSYLDAELPESQEDWNFSHVVKLGQSVVALCGRVQKKFRKHPVILGASPFGVLVETMFPTFEEDAKAIVERILAVYNERKEEVHVQDGFDLYKEMVEIRKIHVQALPSKPFFFSVEDLLQGFVWRWIQSAEERLQEFVEQAVKQDQFQVKTQNPDGVASDNERHSVSILDIFAMFNQTVDQVFQLGWDDDVHHARFMTALAKGFAAGIGRYCEIVDQKFSREMDRASAQDAAAAASKTTQERFMQYAKDALSTKEKAEPFQFYPEALDKLEKLVNADGCADVLLKADGPIKMFQKTSRYTFTIKIVEAEDLKACDPTGTSDPYVVLCDEYQKRLAKTRIVMRNLNPRWDESVDIDVQGPLNLIATIWDYDTFGDHDFVGRTSLKLDPKHFSDYLPREFWLDLDTQGRLLIRVSMEGERDDIQFYFAKAFRHLKRTERDMVRKVTDKLVTHINASLSHDALKSLLNRGIASSVASLWQKRTARLPPLTQVDIENALKPLFDYFNDNFAVMKQTLTDATMLAVMTRLWKEVLMAIENLLVPPLSDKPSSQKPLTQTELDVVYKWLELLFEFFNAADEHGVAMGVPAEILKSPKWHELASLNFFYFEDTAALIRTSEGIAKATAQRAQQQLHSASNPHRLSAPASLTAAAAGPAAGPAFASMGTIRRGKSIMMSRNLGTMRKAKEEKRKEAQADPSDDMILRILRMRPEAAQYLKERHRQKERLMAHAAAAAIVQKSVHQGWNGGPAFGGAHKRVCPSLTGGQCYNLDPASATWIGLLGGQGQATTRLGAIRTVPVALVDRVDDFTLSSNHTCVVSRVQFGTKLARPRPASSAQFLIKPVSQPTKRERWGGNEVQVGAFAVVAASDGWMQMAAPADARSHPEILWSNSLFRLPACPCPMTLLRPTSTQISIRALRNTCQVSSRSPLAGWSSPTRQATAGHLLLLGSRLANQAMGFKVASSAPGNGATAPPSNSSLLQNKQSAAVKIPSLRTAQIARHLSSSASPTSSAKMASQFTVRKVAAPNTLEHRVYIEKDGVPVSPFHDIPLYANAEQTILNMVVEIPRWTNAKLEISKDELLNPIKQDIKKGKLRYVRNCFPHKGYLWNYGAFPQTWEDPNAVHPETKAKGDNDPLDVCEIGELVGYTGQVKQVKVLGVMALLDEEETDWKVIVIDVNDPLASKLNDVEDVERHLPGLLRATNEWFRIYKIPDGKPENQFAFTGECKNKKYAMDVIRECAEAWEKLITGKTQPGDVSTTNLSVSQSPSRVAAEQLPPLPPHEELAPAKIDASIDKWFFISGASA</sequence>
<dbReference type="InterPro" id="IPR010439">
    <property type="entry name" value="MUN_dom"/>
</dbReference>
<comment type="subcellular location">
    <subcellularLocation>
        <location evidence="2">Cytoplasm</location>
    </subcellularLocation>
</comment>
<dbReference type="EC" id="3.6.1.1" evidence="4"/>
<keyword evidence="6" id="KW-0479">Metal-binding</keyword>
<evidence type="ECO:0000259" key="13">
    <source>
        <dbReference type="PROSITE" id="PS50004"/>
    </source>
</evidence>
<evidence type="ECO:0000256" key="9">
    <source>
        <dbReference type="ARBA" id="ARBA00032535"/>
    </source>
</evidence>
<feature type="domain" description="MHD2" evidence="15">
    <location>
        <begin position="1172"/>
        <end position="1293"/>
    </location>
</feature>
<feature type="region of interest" description="Disordered" evidence="12">
    <location>
        <begin position="1"/>
        <end position="39"/>
    </location>
</feature>
<evidence type="ECO:0000259" key="14">
    <source>
        <dbReference type="PROSITE" id="PS51258"/>
    </source>
</evidence>
<dbReference type="SUPFAM" id="SSF49562">
    <property type="entry name" value="C2 domain (Calcium/lipid-binding domain, CaLB)"/>
    <property type="match status" value="1"/>
</dbReference>
<dbReference type="EMBL" id="JH792927">
    <property type="protein sequence ID" value="ELQ43232.1"/>
    <property type="molecule type" value="Genomic_DNA"/>
</dbReference>
<evidence type="ECO:0000256" key="7">
    <source>
        <dbReference type="ARBA" id="ARBA00022801"/>
    </source>
</evidence>
<dbReference type="Gene3D" id="2.60.40.150">
    <property type="entry name" value="C2 domain"/>
    <property type="match status" value="1"/>
</dbReference>
<dbReference type="InterPro" id="IPR035892">
    <property type="entry name" value="C2_domain_sf"/>
</dbReference>
<dbReference type="FunFam" id="3.90.80.10:FF:000004">
    <property type="entry name" value="Inorganic pyrophosphatase"/>
    <property type="match status" value="1"/>
</dbReference>
<dbReference type="PROSITE" id="PS00387">
    <property type="entry name" value="PPASE"/>
    <property type="match status" value="1"/>
</dbReference>
<dbReference type="Gene3D" id="3.90.80.10">
    <property type="entry name" value="Inorganic pyrophosphatase"/>
    <property type="match status" value="1"/>
</dbReference>
<protein>
    <recommendedName>
        <fullName evidence="10">Inorganic pyrophosphatase</fullName>
        <ecNumber evidence="4">3.6.1.1</ecNumber>
    </recommendedName>
    <alternativeName>
        <fullName evidence="9">Pyrophosphate phospho-hydrolase</fullName>
    </alternativeName>
</protein>
<organism evidence="16">
    <name type="scientific">Pyricularia oryzae (strain Y34)</name>
    <name type="common">Rice blast fungus</name>
    <name type="synonym">Magnaporthe oryzae</name>
    <dbReference type="NCBI Taxonomy" id="1143189"/>
    <lineage>
        <taxon>Eukaryota</taxon>
        <taxon>Fungi</taxon>
        <taxon>Dikarya</taxon>
        <taxon>Ascomycota</taxon>
        <taxon>Pezizomycotina</taxon>
        <taxon>Sordariomycetes</taxon>
        <taxon>Sordariomycetidae</taxon>
        <taxon>Magnaporthales</taxon>
        <taxon>Pyriculariaceae</taxon>
        <taxon>Pyricularia</taxon>
    </lineage>
</organism>
<dbReference type="CDD" id="cd00412">
    <property type="entry name" value="pyrophosphatase"/>
    <property type="match status" value="1"/>
</dbReference>
<evidence type="ECO:0000259" key="15">
    <source>
        <dbReference type="PROSITE" id="PS51259"/>
    </source>
</evidence>
<feature type="compositionally biased region" description="Basic and acidic residues" evidence="12">
    <location>
        <begin position="9"/>
        <end position="30"/>
    </location>
</feature>
<dbReference type="PROSITE" id="PS51258">
    <property type="entry name" value="MHD1"/>
    <property type="match status" value="1"/>
</dbReference>
<name>A0AA97PQH1_PYRO3</name>
<dbReference type="PROSITE" id="PS50004">
    <property type="entry name" value="C2"/>
    <property type="match status" value="1"/>
</dbReference>
<dbReference type="GO" id="GO:0004427">
    <property type="term" value="F:inorganic diphosphate phosphatase activity"/>
    <property type="evidence" value="ECO:0007669"/>
    <property type="project" value="UniProtKB-EC"/>
</dbReference>
<reference evidence="16" key="1">
    <citation type="journal article" date="2012" name="PLoS Genet.">
        <title>Comparative analysis of the genomes of two field isolates of the rice blast fungus Magnaporthe oryzae.</title>
        <authorList>
            <person name="Xue M."/>
            <person name="Yang J."/>
            <person name="Li Z."/>
            <person name="Hu S."/>
            <person name="Yao N."/>
            <person name="Dean R.A."/>
            <person name="Zhao W."/>
            <person name="Shen M."/>
            <person name="Zhang H."/>
            <person name="Li C."/>
            <person name="Liu L."/>
            <person name="Cao L."/>
            <person name="Xu X."/>
            <person name="Xing Y."/>
            <person name="Hsiang T."/>
            <person name="Zhang Z."/>
            <person name="Xu J.R."/>
            <person name="Peng Y.L."/>
        </authorList>
    </citation>
    <scope>NUCLEOTIDE SEQUENCE</scope>
    <source>
        <strain evidence="16">Y34</strain>
    </source>
</reference>
<keyword evidence="8" id="KW-0460">Magnesium</keyword>
<evidence type="ECO:0000313" key="16">
    <source>
        <dbReference type="EMBL" id="ELQ43232.1"/>
    </source>
</evidence>